<dbReference type="Pfam" id="PF00557">
    <property type="entry name" value="Peptidase_M24"/>
    <property type="match status" value="1"/>
</dbReference>
<evidence type="ECO:0000256" key="9">
    <source>
        <dbReference type="ARBA" id="ARBA00022801"/>
    </source>
</evidence>
<dbReference type="Pfam" id="PF05195">
    <property type="entry name" value="AMP_N"/>
    <property type="match status" value="1"/>
</dbReference>
<dbReference type="PANTHER" id="PTHR43226:SF3">
    <property type="entry name" value="XAA-PRO AMINOPEPTIDASE AN0832-RELATED"/>
    <property type="match status" value="1"/>
</dbReference>
<dbReference type="InterPro" id="IPR029149">
    <property type="entry name" value="Creatin/AminoP/Spt16_N"/>
</dbReference>
<reference evidence="15" key="1">
    <citation type="submission" date="2018-03" db="EMBL/GenBank/DDBJ databases">
        <authorList>
            <person name="Guldener U."/>
        </authorList>
    </citation>
    <scope>NUCLEOTIDE SEQUENCE</scope>
</reference>
<sequence>MAPSDPAAEEAHTEFDFGLDFIDEFDALFINVKGNGEDGFQDDVKVGAEGDVKGDVKMDVTGIKKDVKDEEDDIASLGKYPAKLHAEKVANELYSRHGIKSGLIYLPGEPTRFYEHSDMSPEFRQRRYFYYLSGANFPDCAVTYDLSTSNLILWVPYVEPRQILWFGRTPSPKECLSRFHVDDVRYISELDAYISQNLLSTPSPTLYLLSHSQLPPAVPETYPRVRVDSARLLLCMDSARVVKTDYEVAMIRKANAVSSAAHLRIAKSLLQLTNEREIEAIFRAECALRGAKIQAYSPIAGSGVNASTLHYEDNDQPLEGRELVVLDAGCEWDCYASDITRTLPLSGRFSKEARAIYDIVDKMQTECIEAVRPGLKYYKLHLHAAAVALVGLLRLGVLRGGSVSEIFKAGTVAAFFPHGLGHHIGLETHDVSGPERLLLAGVSVGGGAPGRRARREVITPVMMQSFLPWAATYGGRQRLEENMIVTIEPGIYFCREYLEGNFINHPVHSRFIDKDVLEKYYPVGGVRIEDCILVTADGYENLTSAPKGEEMLRIINGE</sequence>
<evidence type="ECO:0000256" key="11">
    <source>
        <dbReference type="ARBA" id="ARBA00023211"/>
    </source>
</evidence>
<comment type="caution">
    <text evidence="15">The sequence shown here is derived from an EMBL/GenBank/DDBJ whole genome shotgun (WGS) entry which is preliminary data.</text>
</comment>
<protein>
    <recommendedName>
        <fullName evidence="5">Xaa-Pro aminopeptidase</fullName>
        <ecNumber evidence="5">3.4.11.9</ecNumber>
    </recommendedName>
    <alternativeName>
        <fullName evidence="12">Aminoacylproline aminopeptidase</fullName>
    </alternativeName>
    <alternativeName>
        <fullName evidence="13">Prolidase</fullName>
    </alternativeName>
</protein>
<dbReference type="Proteomes" id="UP001187682">
    <property type="component" value="Unassembled WGS sequence"/>
</dbReference>
<evidence type="ECO:0000256" key="8">
    <source>
        <dbReference type="ARBA" id="ARBA00022723"/>
    </source>
</evidence>
<name>A0AAE8N2X7_9PEZI</name>
<keyword evidence="9" id="KW-0378">Hydrolase</keyword>
<dbReference type="SUPFAM" id="SSF55920">
    <property type="entry name" value="Creatinase/aminopeptidase"/>
    <property type="match status" value="1"/>
</dbReference>
<comment type="catalytic activity">
    <reaction evidence="1">
        <text>Release of any N-terminal amino acid, including proline, that is linked to proline, even from a dipeptide or tripeptide.</text>
        <dbReference type="EC" id="3.4.11.9"/>
    </reaction>
</comment>
<evidence type="ECO:0000256" key="12">
    <source>
        <dbReference type="ARBA" id="ARBA00030849"/>
    </source>
</evidence>
<proteinExistence type="inferred from homology"/>
<dbReference type="Gene3D" id="3.40.350.10">
    <property type="entry name" value="Creatinase/prolidase N-terminal domain"/>
    <property type="match status" value="1"/>
</dbReference>
<accession>A0AAE8N2X7</accession>
<dbReference type="InterPro" id="IPR000994">
    <property type="entry name" value="Pept_M24"/>
</dbReference>
<evidence type="ECO:0000259" key="14">
    <source>
        <dbReference type="SMART" id="SM01011"/>
    </source>
</evidence>
<keyword evidence="8" id="KW-0479">Metal-binding</keyword>
<dbReference type="EMBL" id="ONZQ02000010">
    <property type="protein sequence ID" value="SPO04534.1"/>
    <property type="molecule type" value="Genomic_DNA"/>
</dbReference>
<evidence type="ECO:0000256" key="7">
    <source>
        <dbReference type="ARBA" id="ARBA00022670"/>
    </source>
</evidence>
<dbReference type="InterPro" id="IPR007865">
    <property type="entry name" value="Aminopep_P_N"/>
</dbReference>
<dbReference type="GO" id="GO:0030145">
    <property type="term" value="F:manganese ion binding"/>
    <property type="evidence" value="ECO:0007669"/>
    <property type="project" value="InterPro"/>
</dbReference>
<gene>
    <name evidence="15" type="ORF">DNG_07219</name>
</gene>
<keyword evidence="7" id="KW-0645">Protease</keyword>
<dbReference type="SMART" id="SM01011">
    <property type="entry name" value="AMP_N"/>
    <property type="match status" value="1"/>
</dbReference>
<keyword evidence="6 15" id="KW-0031">Aminopeptidase</keyword>
<dbReference type="InterPro" id="IPR052433">
    <property type="entry name" value="X-Pro_dipept-like"/>
</dbReference>
<keyword evidence="16" id="KW-1185">Reference proteome</keyword>
<comment type="function">
    <text evidence="3">Catalyzes the removal of a penultimate prolyl residue from the N-termini of peptides.</text>
</comment>
<dbReference type="CDD" id="cd01087">
    <property type="entry name" value="Prolidase"/>
    <property type="match status" value="1"/>
</dbReference>
<dbReference type="Gene3D" id="3.90.230.10">
    <property type="entry name" value="Creatinase/methionine aminopeptidase superfamily"/>
    <property type="match status" value="1"/>
</dbReference>
<evidence type="ECO:0000256" key="3">
    <source>
        <dbReference type="ARBA" id="ARBA00002443"/>
    </source>
</evidence>
<evidence type="ECO:0000256" key="13">
    <source>
        <dbReference type="ARBA" id="ARBA00032413"/>
    </source>
</evidence>
<organism evidence="15 16">
    <name type="scientific">Cephalotrichum gorgonifer</name>
    <dbReference type="NCBI Taxonomy" id="2041049"/>
    <lineage>
        <taxon>Eukaryota</taxon>
        <taxon>Fungi</taxon>
        <taxon>Dikarya</taxon>
        <taxon>Ascomycota</taxon>
        <taxon>Pezizomycotina</taxon>
        <taxon>Sordariomycetes</taxon>
        <taxon>Hypocreomycetidae</taxon>
        <taxon>Microascales</taxon>
        <taxon>Microascaceae</taxon>
        <taxon>Cephalotrichum</taxon>
    </lineage>
</organism>
<dbReference type="AlphaFoldDB" id="A0AAE8N2X7"/>
<dbReference type="InterPro" id="IPR036005">
    <property type="entry name" value="Creatinase/aminopeptidase-like"/>
</dbReference>
<comment type="cofactor">
    <cofactor evidence="2">
        <name>Mn(2+)</name>
        <dbReference type="ChEBI" id="CHEBI:29035"/>
    </cofactor>
</comment>
<evidence type="ECO:0000256" key="10">
    <source>
        <dbReference type="ARBA" id="ARBA00023049"/>
    </source>
</evidence>
<dbReference type="SUPFAM" id="SSF53092">
    <property type="entry name" value="Creatinase/prolidase N-terminal domain"/>
    <property type="match status" value="1"/>
</dbReference>
<dbReference type="PANTHER" id="PTHR43226">
    <property type="entry name" value="XAA-PRO AMINOPEPTIDASE 3"/>
    <property type="match status" value="1"/>
</dbReference>
<evidence type="ECO:0000256" key="5">
    <source>
        <dbReference type="ARBA" id="ARBA00012574"/>
    </source>
</evidence>
<evidence type="ECO:0000313" key="16">
    <source>
        <dbReference type="Proteomes" id="UP001187682"/>
    </source>
</evidence>
<evidence type="ECO:0000256" key="1">
    <source>
        <dbReference type="ARBA" id="ARBA00001424"/>
    </source>
</evidence>
<dbReference type="GO" id="GO:0070006">
    <property type="term" value="F:metalloaminopeptidase activity"/>
    <property type="evidence" value="ECO:0007669"/>
    <property type="project" value="InterPro"/>
</dbReference>
<evidence type="ECO:0000313" key="15">
    <source>
        <dbReference type="EMBL" id="SPO04534.1"/>
    </source>
</evidence>
<dbReference type="EC" id="3.4.11.9" evidence="5"/>
<keyword evidence="11" id="KW-0464">Manganese</keyword>
<evidence type="ECO:0000256" key="6">
    <source>
        <dbReference type="ARBA" id="ARBA00022438"/>
    </source>
</evidence>
<keyword evidence="10" id="KW-0482">Metalloprotease</keyword>
<feature type="domain" description="Aminopeptidase P N-terminal" evidence="14">
    <location>
        <begin position="80"/>
        <end position="215"/>
    </location>
</feature>
<comment type="similarity">
    <text evidence="4">Belongs to the peptidase M24B family.</text>
</comment>
<evidence type="ECO:0000256" key="2">
    <source>
        <dbReference type="ARBA" id="ARBA00001936"/>
    </source>
</evidence>
<evidence type="ECO:0000256" key="4">
    <source>
        <dbReference type="ARBA" id="ARBA00008766"/>
    </source>
</evidence>
<dbReference type="GO" id="GO:0006508">
    <property type="term" value="P:proteolysis"/>
    <property type="evidence" value="ECO:0007669"/>
    <property type="project" value="UniProtKB-KW"/>
</dbReference>